<dbReference type="InterPro" id="IPR009241">
    <property type="entry name" value="HigB-like"/>
</dbReference>
<comment type="caution">
    <text evidence="2">The sequence shown here is derived from an EMBL/GenBank/DDBJ whole genome shotgun (WGS) entry which is preliminary data.</text>
</comment>
<sequence>MAAIEVRQYQTADGRSPFAEWLADLRDRRALQAIMARIVRMQAGNRGDWKTLGAGLFELRIDTGPGYRVYCGQDGATLVLLLCAGDKRTQTKDIEHARDYWKDYQARR</sequence>
<reference evidence="2" key="2">
    <citation type="journal article" date="2014" name="ISME J.">
        <title>Microbial stratification in low pH oxic and suboxic macroscopic growths along an acid mine drainage.</title>
        <authorList>
            <person name="Mendez-Garcia C."/>
            <person name="Mesa V."/>
            <person name="Sprenger R.R."/>
            <person name="Richter M."/>
            <person name="Diez M.S."/>
            <person name="Solano J."/>
            <person name="Bargiela R."/>
            <person name="Golyshina O.V."/>
            <person name="Manteca A."/>
            <person name="Ramos J.L."/>
            <person name="Gallego J.R."/>
            <person name="Llorente I."/>
            <person name="Martins Dos Santos V.A."/>
            <person name="Jensen O.N."/>
            <person name="Pelaez A.I."/>
            <person name="Sanchez J."/>
            <person name="Ferrer M."/>
        </authorList>
    </citation>
    <scope>NUCLEOTIDE SEQUENCE</scope>
</reference>
<accession>T1D0H7</accession>
<evidence type="ECO:0000313" key="1">
    <source>
        <dbReference type="EMBL" id="EQD44699.1"/>
    </source>
</evidence>
<evidence type="ECO:0000313" key="2">
    <source>
        <dbReference type="EMBL" id="EQD75930.1"/>
    </source>
</evidence>
<dbReference type="NCBIfam" id="TIGR02683">
    <property type="entry name" value="upstrm_HI1419"/>
    <property type="match status" value="1"/>
</dbReference>
<reference evidence="2" key="1">
    <citation type="submission" date="2013-08" db="EMBL/GenBank/DDBJ databases">
        <authorList>
            <person name="Mendez C."/>
            <person name="Richter M."/>
            <person name="Ferrer M."/>
            <person name="Sanchez J."/>
        </authorList>
    </citation>
    <scope>NUCLEOTIDE SEQUENCE</scope>
</reference>
<dbReference type="EMBL" id="AUZX01002633">
    <property type="protein sequence ID" value="EQD75930.1"/>
    <property type="molecule type" value="Genomic_DNA"/>
</dbReference>
<dbReference type="PANTHER" id="PTHR41791">
    <property type="entry name" value="SSL7039 PROTEIN"/>
    <property type="match status" value="1"/>
</dbReference>
<dbReference type="InterPro" id="IPR014056">
    <property type="entry name" value="TypeIITA-like_toxin_pred"/>
</dbReference>
<name>T1D0H7_9ZZZZ</name>
<dbReference type="AlphaFoldDB" id="T1D0H7"/>
<gene>
    <name evidence="2" type="ORF">B1A_03586</name>
    <name evidence="1" type="ORF">B2A_09515</name>
</gene>
<organism evidence="2">
    <name type="scientific">mine drainage metagenome</name>
    <dbReference type="NCBI Taxonomy" id="410659"/>
    <lineage>
        <taxon>unclassified sequences</taxon>
        <taxon>metagenomes</taxon>
        <taxon>ecological metagenomes</taxon>
    </lineage>
</organism>
<dbReference type="PANTHER" id="PTHR41791:SF1">
    <property type="entry name" value="SSL7039 PROTEIN"/>
    <property type="match status" value="1"/>
</dbReference>
<proteinExistence type="predicted"/>
<dbReference type="EMBL" id="AUZZ01006864">
    <property type="protein sequence ID" value="EQD44699.1"/>
    <property type="molecule type" value="Genomic_DNA"/>
</dbReference>
<dbReference type="Pfam" id="PF05973">
    <property type="entry name" value="Gp49"/>
    <property type="match status" value="1"/>
</dbReference>
<dbReference type="PIRSF" id="PIRSF028744">
    <property type="entry name" value="Addict_mod_HI1419"/>
    <property type="match status" value="1"/>
</dbReference>
<protein>
    <submittedName>
        <fullName evidence="2">Addiction module killer protein</fullName>
    </submittedName>
</protein>